<dbReference type="AlphaFoldDB" id="A0A8X6SKK1"/>
<keyword evidence="3" id="KW-1185">Reference proteome</keyword>
<feature type="compositionally biased region" description="Low complexity" evidence="1">
    <location>
        <begin position="86"/>
        <end position="101"/>
    </location>
</feature>
<gene>
    <name evidence="2" type="ORF">TNCV_1572601</name>
</gene>
<feature type="region of interest" description="Disordered" evidence="1">
    <location>
        <begin position="78"/>
        <end position="108"/>
    </location>
</feature>
<sequence length="108" mass="12130">MKMRVLNRSRQNDRLRVMLVQFHIDITPLHTPMSVSRRIGERTIPYSWRAFPLYVSLQTDHLIEASAHVPQRPMVTYTGIVGPGPHGSSSLHGGSSVSPGLKPTTYRP</sequence>
<evidence type="ECO:0000256" key="1">
    <source>
        <dbReference type="SAM" id="MobiDB-lite"/>
    </source>
</evidence>
<dbReference type="EMBL" id="BMAU01021334">
    <property type="protein sequence ID" value="GFY15449.1"/>
    <property type="molecule type" value="Genomic_DNA"/>
</dbReference>
<evidence type="ECO:0000313" key="2">
    <source>
        <dbReference type="EMBL" id="GFY15449.1"/>
    </source>
</evidence>
<protein>
    <submittedName>
        <fullName evidence="2">Uncharacterized protein</fullName>
    </submittedName>
</protein>
<comment type="caution">
    <text evidence="2">The sequence shown here is derived from an EMBL/GenBank/DDBJ whole genome shotgun (WGS) entry which is preliminary data.</text>
</comment>
<name>A0A8X6SKK1_TRICX</name>
<reference evidence="2" key="1">
    <citation type="submission" date="2020-08" db="EMBL/GenBank/DDBJ databases">
        <title>Multicomponent nature underlies the extraordinary mechanical properties of spider dragline silk.</title>
        <authorList>
            <person name="Kono N."/>
            <person name="Nakamura H."/>
            <person name="Mori M."/>
            <person name="Yoshida Y."/>
            <person name="Ohtoshi R."/>
            <person name="Malay A.D."/>
            <person name="Moran D.A.P."/>
            <person name="Tomita M."/>
            <person name="Numata K."/>
            <person name="Arakawa K."/>
        </authorList>
    </citation>
    <scope>NUCLEOTIDE SEQUENCE</scope>
</reference>
<proteinExistence type="predicted"/>
<accession>A0A8X6SKK1</accession>
<organism evidence="2 3">
    <name type="scientific">Trichonephila clavipes</name>
    <name type="common">Golden silk orbweaver</name>
    <name type="synonym">Nephila clavipes</name>
    <dbReference type="NCBI Taxonomy" id="2585209"/>
    <lineage>
        <taxon>Eukaryota</taxon>
        <taxon>Metazoa</taxon>
        <taxon>Ecdysozoa</taxon>
        <taxon>Arthropoda</taxon>
        <taxon>Chelicerata</taxon>
        <taxon>Arachnida</taxon>
        <taxon>Araneae</taxon>
        <taxon>Araneomorphae</taxon>
        <taxon>Entelegynae</taxon>
        <taxon>Araneoidea</taxon>
        <taxon>Nephilidae</taxon>
        <taxon>Trichonephila</taxon>
    </lineage>
</organism>
<evidence type="ECO:0000313" key="3">
    <source>
        <dbReference type="Proteomes" id="UP000887159"/>
    </source>
</evidence>
<dbReference type="Proteomes" id="UP000887159">
    <property type="component" value="Unassembled WGS sequence"/>
</dbReference>